<dbReference type="AlphaFoldDB" id="A0A0V1Q641"/>
<reference evidence="2 3" key="1">
    <citation type="submission" date="2015-11" db="EMBL/GenBank/DDBJ databases">
        <title>The genome of Debaryomyces fabryi.</title>
        <authorList>
            <person name="Tafer H."/>
            <person name="Lopandic K."/>
        </authorList>
    </citation>
    <scope>NUCLEOTIDE SEQUENCE [LARGE SCALE GENOMIC DNA]</scope>
    <source>
        <strain evidence="2 3">CBS 789</strain>
    </source>
</reference>
<evidence type="ECO:0000313" key="3">
    <source>
        <dbReference type="Proteomes" id="UP000054251"/>
    </source>
</evidence>
<proteinExistence type="predicted"/>
<sequence>MKFSLFALSSLISTITLAAAAPTPDNKETGKYVVLDYLVPDEAINNKVEITDDQQPLVVEESGKKYILIVNATLAESVISKSGIDIEGLESAFAKSEETASVSKRDANADADADAKFHWMSYRFFQPNLRKREADADAKFHWMTYRFFQPNLKKREANADAEAKFHWMTYRFFQPNLKKREANAEAKFHWMTYRFFQPNLKKREANADAEAKFHWMTYRFFQPNL</sequence>
<dbReference type="RefSeq" id="XP_015470074.1">
    <property type="nucleotide sequence ID" value="XM_015609072.1"/>
</dbReference>
<dbReference type="GeneID" id="26837251"/>
<evidence type="ECO:0000256" key="1">
    <source>
        <dbReference type="SAM" id="SignalP"/>
    </source>
</evidence>
<accession>A0A0V1Q641</accession>
<evidence type="ECO:0000313" key="2">
    <source>
        <dbReference type="EMBL" id="KSA03972.1"/>
    </source>
</evidence>
<dbReference type="OrthoDB" id="4018264at2759"/>
<gene>
    <name evidence="2" type="ORF">AC631_00242</name>
</gene>
<keyword evidence="1" id="KW-0732">Signal</keyword>
<comment type="caution">
    <text evidence="2">The sequence shown here is derived from an EMBL/GenBank/DDBJ whole genome shotgun (WGS) entry which is preliminary data.</text>
</comment>
<protein>
    <recommendedName>
        <fullName evidence="4">Mating factor alpha</fullName>
    </recommendedName>
</protein>
<feature type="signal peptide" evidence="1">
    <location>
        <begin position="1"/>
        <end position="20"/>
    </location>
</feature>
<feature type="chain" id="PRO_5006884616" description="Mating factor alpha" evidence="1">
    <location>
        <begin position="21"/>
        <end position="225"/>
    </location>
</feature>
<evidence type="ECO:0008006" key="4">
    <source>
        <dbReference type="Google" id="ProtNLM"/>
    </source>
</evidence>
<dbReference type="Proteomes" id="UP000054251">
    <property type="component" value="Unassembled WGS sequence"/>
</dbReference>
<organism evidence="2 3">
    <name type="scientific">Debaryomyces fabryi</name>
    <dbReference type="NCBI Taxonomy" id="58627"/>
    <lineage>
        <taxon>Eukaryota</taxon>
        <taxon>Fungi</taxon>
        <taxon>Dikarya</taxon>
        <taxon>Ascomycota</taxon>
        <taxon>Saccharomycotina</taxon>
        <taxon>Pichiomycetes</taxon>
        <taxon>Debaryomycetaceae</taxon>
        <taxon>Debaryomyces</taxon>
    </lineage>
</organism>
<keyword evidence="3" id="KW-1185">Reference proteome</keyword>
<dbReference type="EMBL" id="LMYN01000003">
    <property type="protein sequence ID" value="KSA03972.1"/>
    <property type="molecule type" value="Genomic_DNA"/>
</dbReference>
<name>A0A0V1Q641_9ASCO</name>